<evidence type="ECO:0000256" key="3">
    <source>
        <dbReference type="ARBA" id="ARBA00022989"/>
    </source>
</evidence>
<dbReference type="Pfam" id="PF13519">
    <property type="entry name" value="VWA_2"/>
    <property type="match status" value="1"/>
</dbReference>
<evidence type="ECO:0000256" key="2">
    <source>
        <dbReference type="ARBA" id="ARBA00022692"/>
    </source>
</evidence>
<feature type="transmembrane region" description="Helical" evidence="5">
    <location>
        <begin position="49"/>
        <end position="71"/>
    </location>
</feature>
<feature type="transmembrane region" description="Helical" evidence="5">
    <location>
        <begin position="277"/>
        <end position="296"/>
    </location>
</feature>
<dbReference type="Gene3D" id="3.40.50.410">
    <property type="entry name" value="von Willebrand factor, type A domain"/>
    <property type="match status" value="1"/>
</dbReference>
<dbReference type="PANTHER" id="PTHR22550">
    <property type="entry name" value="SPORE GERMINATION PROTEIN"/>
    <property type="match status" value="1"/>
</dbReference>
<reference evidence="7 8" key="1">
    <citation type="submission" date="2019-08" db="EMBL/GenBank/DDBJ databases">
        <title>Complete genome sequence of Arcobacter acticola.</title>
        <authorList>
            <person name="Miller W."/>
        </authorList>
    </citation>
    <scope>NUCLEOTIDE SEQUENCE [LARGE SCALE GENOMIC DNA]</scope>
    <source>
        <strain evidence="7 8">KCTC 52212</strain>
    </source>
</reference>
<keyword evidence="8" id="KW-1185">Reference proteome</keyword>
<proteinExistence type="predicted"/>
<name>A0A6M8EJ49_9BACT</name>
<evidence type="ECO:0000256" key="4">
    <source>
        <dbReference type="ARBA" id="ARBA00023136"/>
    </source>
</evidence>
<gene>
    <name evidence="7" type="ORF">AACT_0775</name>
</gene>
<evidence type="ECO:0000256" key="1">
    <source>
        <dbReference type="ARBA" id="ARBA00022475"/>
    </source>
</evidence>
<keyword evidence="1" id="KW-1003">Cell membrane</keyword>
<dbReference type="Proteomes" id="UP000503483">
    <property type="component" value="Chromosome"/>
</dbReference>
<evidence type="ECO:0000259" key="6">
    <source>
        <dbReference type="PROSITE" id="PS50234"/>
    </source>
</evidence>
<sequence>MFSNITFEYPYFLLLIILFVICSIYCKAKTPTYLIPHLNIFQFANQKSMFVINILKYIVIIFSIIALASPIKINDTIMLKNNGINILLNLDASGSMKEQDLDNNYSKNRFEVVKEIVKEFMSKRVADNIGVVLFGDSVLIASPLSFDKEAQKQIIDYLDVEMAGQKTAFIDSLAASINILKEQKAKSNIIILLSDGEDNASKIPLDVIIKLLNKYNIKAYTIGIGDFNQNILYKISKESNAKSYTAMSKEDLLMIYEDINKLEKSQIDQNKIILKDYLFFYPLFIAVLSLILLIYLRNKE</sequence>
<keyword evidence="2 5" id="KW-0812">Transmembrane</keyword>
<dbReference type="RefSeq" id="WP_172125147.1">
    <property type="nucleotide sequence ID" value="NZ_CP042652.1"/>
</dbReference>
<dbReference type="SUPFAM" id="SSF53300">
    <property type="entry name" value="vWA-like"/>
    <property type="match status" value="1"/>
</dbReference>
<dbReference type="EMBL" id="CP042652">
    <property type="protein sequence ID" value="QKE27969.1"/>
    <property type="molecule type" value="Genomic_DNA"/>
</dbReference>
<dbReference type="PANTHER" id="PTHR22550:SF5">
    <property type="entry name" value="LEUCINE ZIPPER PROTEIN 4"/>
    <property type="match status" value="1"/>
</dbReference>
<dbReference type="InterPro" id="IPR050768">
    <property type="entry name" value="UPF0353/GerABKA_families"/>
</dbReference>
<dbReference type="InterPro" id="IPR002035">
    <property type="entry name" value="VWF_A"/>
</dbReference>
<evidence type="ECO:0000313" key="8">
    <source>
        <dbReference type="Proteomes" id="UP000503483"/>
    </source>
</evidence>
<dbReference type="InterPro" id="IPR036465">
    <property type="entry name" value="vWFA_dom_sf"/>
</dbReference>
<feature type="transmembrane region" description="Helical" evidence="5">
    <location>
        <begin position="12"/>
        <end position="28"/>
    </location>
</feature>
<accession>A0A6M8EJ49</accession>
<evidence type="ECO:0000313" key="7">
    <source>
        <dbReference type="EMBL" id="QKE27969.1"/>
    </source>
</evidence>
<feature type="domain" description="VWFA" evidence="6">
    <location>
        <begin position="85"/>
        <end position="259"/>
    </location>
</feature>
<keyword evidence="3 5" id="KW-1133">Transmembrane helix</keyword>
<dbReference type="AlphaFoldDB" id="A0A6M8EJ49"/>
<protein>
    <submittedName>
        <fullName evidence="7">von Willebrand factor type A (VWA) domain-containing protein (BatA domain), putative oxygen tolerance protein BatA</fullName>
    </submittedName>
</protein>
<dbReference type="PROSITE" id="PS50234">
    <property type="entry name" value="VWFA"/>
    <property type="match status" value="1"/>
</dbReference>
<evidence type="ECO:0000256" key="5">
    <source>
        <dbReference type="SAM" id="Phobius"/>
    </source>
</evidence>
<dbReference type="KEGG" id="paco:AACT_0775"/>
<keyword evidence="4 5" id="KW-0472">Membrane</keyword>
<organism evidence="7 8">
    <name type="scientific">Arcobacter acticola</name>
    <dbReference type="NCBI Taxonomy" id="1849015"/>
    <lineage>
        <taxon>Bacteria</taxon>
        <taxon>Pseudomonadati</taxon>
        <taxon>Campylobacterota</taxon>
        <taxon>Epsilonproteobacteria</taxon>
        <taxon>Campylobacterales</taxon>
        <taxon>Arcobacteraceae</taxon>
        <taxon>Arcobacter</taxon>
    </lineage>
</organism>
<dbReference type="SMART" id="SM00327">
    <property type="entry name" value="VWA"/>
    <property type="match status" value="1"/>
</dbReference>